<proteinExistence type="predicted"/>
<sequence>MFNKKNDDFFKNNLLLKNIELRALNFLSRPQQYLNKSLPTGKDFCFKIVKTKYPIFALIYLISMQYDFKSFVMYKIERTKNDEFMDDSSMNHLIFYR</sequence>
<dbReference type="Proteomes" id="UP000276133">
    <property type="component" value="Unassembled WGS sequence"/>
</dbReference>
<dbReference type="AlphaFoldDB" id="A0A3M7S2U7"/>
<reference evidence="1 2" key="1">
    <citation type="journal article" date="2018" name="Sci. Rep.">
        <title>Genomic signatures of local adaptation to the degree of environmental predictability in rotifers.</title>
        <authorList>
            <person name="Franch-Gras L."/>
            <person name="Hahn C."/>
            <person name="Garcia-Roger E.M."/>
            <person name="Carmona M.J."/>
            <person name="Serra M."/>
            <person name="Gomez A."/>
        </authorList>
    </citation>
    <scope>NUCLEOTIDE SEQUENCE [LARGE SCALE GENOMIC DNA]</scope>
    <source>
        <strain evidence="1">HYR1</strain>
    </source>
</reference>
<evidence type="ECO:0000313" key="1">
    <source>
        <dbReference type="EMBL" id="RNA29917.1"/>
    </source>
</evidence>
<keyword evidence="2" id="KW-1185">Reference proteome</keyword>
<dbReference type="EMBL" id="REGN01002154">
    <property type="protein sequence ID" value="RNA29917.1"/>
    <property type="molecule type" value="Genomic_DNA"/>
</dbReference>
<name>A0A3M7S2U7_BRAPC</name>
<evidence type="ECO:0000313" key="2">
    <source>
        <dbReference type="Proteomes" id="UP000276133"/>
    </source>
</evidence>
<gene>
    <name evidence="1" type="ORF">BpHYR1_025311</name>
</gene>
<accession>A0A3M7S2U7</accession>
<comment type="caution">
    <text evidence="1">The sequence shown here is derived from an EMBL/GenBank/DDBJ whole genome shotgun (WGS) entry which is preliminary data.</text>
</comment>
<organism evidence="1 2">
    <name type="scientific">Brachionus plicatilis</name>
    <name type="common">Marine rotifer</name>
    <name type="synonym">Brachionus muelleri</name>
    <dbReference type="NCBI Taxonomy" id="10195"/>
    <lineage>
        <taxon>Eukaryota</taxon>
        <taxon>Metazoa</taxon>
        <taxon>Spiralia</taxon>
        <taxon>Gnathifera</taxon>
        <taxon>Rotifera</taxon>
        <taxon>Eurotatoria</taxon>
        <taxon>Monogononta</taxon>
        <taxon>Pseudotrocha</taxon>
        <taxon>Ploima</taxon>
        <taxon>Brachionidae</taxon>
        <taxon>Brachionus</taxon>
    </lineage>
</organism>
<protein>
    <submittedName>
        <fullName evidence="1">Uncharacterized protein</fullName>
    </submittedName>
</protein>